<name>A0A392T8W9_9FABA</name>
<protein>
    <submittedName>
        <fullName evidence="1">Cationic amino acid transporter 5-like</fullName>
    </submittedName>
</protein>
<proteinExistence type="predicted"/>
<evidence type="ECO:0000313" key="2">
    <source>
        <dbReference type="Proteomes" id="UP000265520"/>
    </source>
</evidence>
<keyword evidence="2" id="KW-1185">Reference proteome</keyword>
<dbReference type="Proteomes" id="UP000265520">
    <property type="component" value="Unassembled WGS sequence"/>
</dbReference>
<reference evidence="1 2" key="1">
    <citation type="journal article" date="2018" name="Front. Plant Sci.">
        <title>Red Clover (Trifolium pratense) and Zigzag Clover (T. medium) - A Picture of Genomic Similarities and Differences.</title>
        <authorList>
            <person name="Dluhosova J."/>
            <person name="Istvanek J."/>
            <person name="Nedelnik J."/>
            <person name="Repkova J."/>
        </authorList>
    </citation>
    <scope>NUCLEOTIDE SEQUENCE [LARGE SCALE GENOMIC DNA]</scope>
    <source>
        <strain evidence="2">cv. 10/8</strain>
        <tissue evidence="1">Leaf</tissue>
    </source>
</reference>
<evidence type="ECO:0000313" key="1">
    <source>
        <dbReference type="EMBL" id="MCI56755.1"/>
    </source>
</evidence>
<feature type="non-terminal residue" evidence="1">
    <location>
        <position position="43"/>
    </location>
</feature>
<comment type="caution">
    <text evidence="1">The sequence shown here is derived from an EMBL/GenBank/DDBJ whole genome shotgun (WGS) entry which is preliminary data.</text>
</comment>
<sequence>MTSTKDMDEQEQPKSYWRWSKQDFLPEESFQSWNNYVSALSQT</sequence>
<dbReference type="EMBL" id="LXQA010517579">
    <property type="protein sequence ID" value="MCI56755.1"/>
    <property type="molecule type" value="Genomic_DNA"/>
</dbReference>
<dbReference type="AlphaFoldDB" id="A0A392T8W9"/>
<organism evidence="1 2">
    <name type="scientific">Trifolium medium</name>
    <dbReference type="NCBI Taxonomy" id="97028"/>
    <lineage>
        <taxon>Eukaryota</taxon>
        <taxon>Viridiplantae</taxon>
        <taxon>Streptophyta</taxon>
        <taxon>Embryophyta</taxon>
        <taxon>Tracheophyta</taxon>
        <taxon>Spermatophyta</taxon>
        <taxon>Magnoliopsida</taxon>
        <taxon>eudicotyledons</taxon>
        <taxon>Gunneridae</taxon>
        <taxon>Pentapetalae</taxon>
        <taxon>rosids</taxon>
        <taxon>fabids</taxon>
        <taxon>Fabales</taxon>
        <taxon>Fabaceae</taxon>
        <taxon>Papilionoideae</taxon>
        <taxon>50 kb inversion clade</taxon>
        <taxon>NPAAA clade</taxon>
        <taxon>Hologalegina</taxon>
        <taxon>IRL clade</taxon>
        <taxon>Trifolieae</taxon>
        <taxon>Trifolium</taxon>
    </lineage>
</organism>
<accession>A0A392T8W9</accession>